<sequence length="130" mass="14205">MSRKYCGALRCRLVSCQQSLRPKQHPPLLGHAHRPVKMSTGTNMGTRYQEKRRQSQGKNKVITGRCGGDDDGTSQVGGLLRTSQSVRLLARLKKSSEIQATTFTAITIIPPGIITGNVVKKPILVAEHLS</sequence>
<evidence type="ECO:0000313" key="3">
    <source>
        <dbReference type="Proteomes" id="UP001651158"/>
    </source>
</evidence>
<feature type="region of interest" description="Disordered" evidence="1">
    <location>
        <begin position="24"/>
        <end position="76"/>
    </location>
</feature>
<keyword evidence="3" id="KW-1185">Reference proteome</keyword>
<accession>A0ABR4QG99</accession>
<proteinExistence type="predicted"/>
<dbReference type="Proteomes" id="UP001651158">
    <property type="component" value="Unassembled WGS sequence"/>
</dbReference>
<evidence type="ECO:0000313" key="2">
    <source>
        <dbReference type="EMBL" id="KAL5108664.1"/>
    </source>
</evidence>
<dbReference type="EMBL" id="JAKROA010000003">
    <property type="protein sequence ID" value="KAL5108664.1"/>
    <property type="molecule type" value="Genomic_DNA"/>
</dbReference>
<organism evidence="2 3">
    <name type="scientific">Taenia crassiceps</name>
    <dbReference type="NCBI Taxonomy" id="6207"/>
    <lineage>
        <taxon>Eukaryota</taxon>
        <taxon>Metazoa</taxon>
        <taxon>Spiralia</taxon>
        <taxon>Lophotrochozoa</taxon>
        <taxon>Platyhelminthes</taxon>
        <taxon>Cestoda</taxon>
        <taxon>Eucestoda</taxon>
        <taxon>Cyclophyllidea</taxon>
        <taxon>Taeniidae</taxon>
        <taxon>Taenia</taxon>
    </lineage>
</organism>
<comment type="caution">
    <text evidence="2">The sequence shown here is derived from an EMBL/GenBank/DDBJ whole genome shotgun (WGS) entry which is preliminary data.</text>
</comment>
<reference evidence="2 3" key="1">
    <citation type="journal article" date="2022" name="Front. Cell. Infect. Microbiol.">
        <title>The Genomes of Two Strains of Taenia crassiceps the Animal Model for the Study of Human Cysticercosis.</title>
        <authorList>
            <person name="Bobes R.J."/>
            <person name="Estrada K."/>
            <person name="Rios-Valencia D.G."/>
            <person name="Calderon-Gallegos A."/>
            <person name="de la Torre P."/>
            <person name="Carrero J.C."/>
            <person name="Sanchez-Flores A."/>
            <person name="Laclette J.P."/>
        </authorList>
    </citation>
    <scope>NUCLEOTIDE SEQUENCE [LARGE SCALE GENOMIC DNA]</scope>
    <source>
        <strain evidence="2">WFUcys</strain>
    </source>
</reference>
<evidence type="ECO:0000256" key="1">
    <source>
        <dbReference type="SAM" id="MobiDB-lite"/>
    </source>
</evidence>
<gene>
    <name evidence="2" type="ORF">TcWFU_002985</name>
</gene>
<name>A0ABR4QG99_9CEST</name>
<protein>
    <submittedName>
        <fullName evidence="2">Uncharacterized protein</fullName>
    </submittedName>
</protein>